<evidence type="ECO:0000256" key="1">
    <source>
        <dbReference type="ARBA" id="ARBA00008609"/>
    </source>
</evidence>
<gene>
    <name evidence="6" type="ORF">MNBD_ALPHA12-1624</name>
</gene>
<feature type="domain" description="GCVT N-terminal" evidence="3">
    <location>
        <begin position="614"/>
        <end position="883"/>
    </location>
</feature>
<dbReference type="InterPro" id="IPR041117">
    <property type="entry name" value="SoxA_A3"/>
</dbReference>
<reference evidence="6" key="1">
    <citation type="submission" date="2018-06" db="EMBL/GenBank/DDBJ databases">
        <authorList>
            <person name="Zhirakovskaya E."/>
        </authorList>
    </citation>
    <scope>NUCLEOTIDE SEQUENCE</scope>
</reference>
<dbReference type="PANTHER" id="PTHR43757">
    <property type="entry name" value="AMINOMETHYLTRANSFERASE"/>
    <property type="match status" value="1"/>
</dbReference>
<evidence type="ECO:0000259" key="5">
    <source>
        <dbReference type="Pfam" id="PF17806"/>
    </source>
</evidence>
<protein>
    <submittedName>
        <fullName evidence="6">Sarcosine oxidase alpha subunit</fullName>
        <ecNumber evidence="6">1.5.3.1</ecNumber>
    </submittedName>
</protein>
<dbReference type="PIRSF" id="PIRSF037980">
    <property type="entry name" value="SoxA"/>
    <property type="match status" value="1"/>
</dbReference>
<organism evidence="6">
    <name type="scientific">hydrothermal vent metagenome</name>
    <dbReference type="NCBI Taxonomy" id="652676"/>
    <lineage>
        <taxon>unclassified sequences</taxon>
        <taxon>metagenomes</taxon>
        <taxon>ecological metagenomes</taxon>
    </lineage>
</organism>
<dbReference type="PRINTS" id="PR00368">
    <property type="entry name" value="FADPNR"/>
</dbReference>
<dbReference type="GO" id="GO:0005739">
    <property type="term" value="C:mitochondrion"/>
    <property type="evidence" value="ECO:0007669"/>
    <property type="project" value="TreeGrafter"/>
</dbReference>
<comment type="similarity">
    <text evidence="1">Belongs to the GcvT family.</text>
</comment>
<sequence length="997" mass="107231">MPVSSKVATSALQPNRLAEGGLIDRTHPLTFDFDGRALPGFLGDSLASALLANDKKLVARSFKYHRPRGIFTAGSGEPNALMTIGKGACCEPNCKATTIELHNGLVAHSQNGWPGVGFDFGAIISAFSPFLPAGFYYKTFMWPSSFWEKVYEPLIRRTAGLGPAPTQPDPERYETQNEFCDLLVVGSGPAGLAAALAAARSGARVMLCEEDFAFGGRLNGEICEIGGQSGADWAQATIDELGSMTNVRLCPSTAILGVYDGNTHLGVQKLSSSGHQKNGKTFAQKLWVIVPHHVIMATGASERPIIFGGNDRPGVMLASAVRTYINRFAVAPGQRAAIFTCCDDGWRTLSDLERAGVEVAAVIDTRDEVSPKILALAKNSPARIMRGAHVIATTGWKQLRRISVKDAKGHITKFDVDLLAVSGGWNPNIALTSHLGDKPVWSERIAAFVPPDMGKSTEVAGAAAGHLSLGMALNDGVAAAALATGGKARLELAPANNESEAISPLWVVAGSRGKAFVDLQNDVTSSDIDLAWREGFKSPEHIKRYTTMGMGTDQGRTGNMNGLAKIAQASKKPIESVGNMSGRPPYVPVRLGVLAGGHRGRHFRPVRQTSANRVAKKMGARFVPAGQWFRPQYYARPGETDWLDSVSREVVATRKSVGICDVSTLGKIDVQGEDAAQFLNRVYINNMAGVALNKTRYGVMLREDGFVLDDGTAARFAHDHFVISTTTAKALRVMQHLNYCHQVLWPSLDVQMVSVTEQWSQYAIAGPNSRNVLAALVSDYLDVSNEAFPFMACARFELDGMPARAFRVSFSGERAFEIAVPAQYGKEIFLRLLELGAPYDITPYGTEALGVLRLEKGHSSGPEISGQTTARDLGFGRMMSKKKDFIGRVLAGREALIAPERPSLVGLKPVNADEKFFSGAHILNVRATPTSDNDQGYVTSAAYSPHIGSWIGLGLVSGGMGRKGEIVRAHDPVRNGDIRLQICSPVFVDPEGEKLRG</sequence>
<dbReference type="Pfam" id="PF08669">
    <property type="entry name" value="GCV_T_C"/>
    <property type="match status" value="1"/>
</dbReference>
<dbReference type="InterPro" id="IPR013977">
    <property type="entry name" value="GcvT_C"/>
</dbReference>
<dbReference type="Pfam" id="PF17806">
    <property type="entry name" value="SO_alpha_A3"/>
    <property type="match status" value="1"/>
</dbReference>
<dbReference type="InterPro" id="IPR042204">
    <property type="entry name" value="2Fe-2S-bd_N"/>
</dbReference>
<dbReference type="GO" id="GO:0008115">
    <property type="term" value="F:sarcosine oxidase activity"/>
    <property type="evidence" value="ECO:0007669"/>
    <property type="project" value="UniProtKB-EC"/>
</dbReference>
<dbReference type="InterPro" id="IPR006277">
    <property type="entry name" value="Sarcosine_oxidase_asu"/>
</dbReference>
<dbReference type="EMBL" id="UOEO01000115">
    <property type="protein sequence ID" value="VAW19607.1"/>
    <property type="molecule type" value="Genomic_DNA"/>
</dbReference>
<evidence type="ECO:0000313" key="6">
    <source>
        <dbReference type="EMBL" id="VAW19607.1"/>
    </source>
</evidence>
<dbReference type="Gene3D" id="3.50.50.60">
    <property type="entry name" value="FAD/NAD(P)-binding domain"/>
    <property type="match status" value="1"/>
</dbReference>
<dbReference type="Gene3D" id="3.30.1360.120">
    <property type="entry name" value="Probable tRNA modification gtpase trme, domain 1"/>
    <property type="match status" value="1"/>
</dbReference>
<dbReference type="InterPro" id="IPR041854">
    <property type="entry name" value="BFD-like_2Fe2S-bd_dom_sf"/>
</dbReference>
<dbReference type="InterPro" id="IPR029043">
    <property type="entry name" value="GcvT/YgfZ_C"/>
</dbReference>
<dbReference type="Pfam" id="PF01571">
    <property type="entry name" value="GCV_T"/>
    <property type="match status" value="1"/>
</dbReference>
<dbReference type="Pfam" id="PF13510">
    <property type="entry name" value="Fer2_4"/>
    <property type="match status" value="1"/>
</dbReference>
<dbReference type="Gene3D" id="3.10.20.440">
    <property type="entry name" value="2Fe-2S iron-sulphur cluster binding domain, sarcosine oxidase, alpha subunit, N-terminal domain"/>
    <property type="match status" value="1"/>
</dbReference>
<dbReference type="SUPFAM" id="SSF103025">
    <property type="entry name" value="Folate-binding domain"/>
    <property type="match status" value="1"/>
</dbReference>
<evidence type="ECO:0000256" key="2">
    <source>
        <dbReference type="ARBA" id="ARBA00023002"/>
    </source>
</evidence>
<dbReference type="SUPFAM" id="SSF51905">
    <property type="entry name" value="FAD/NAD(P)-binding domain"/>
    <property type="match status" value="1"/>
</dbReference>
<dbReference type="SUPFAM" id="SSF101790">
    <property type="entry name" value="Aminomethyltransferase beta-barrel domain"/>
    <property type="match status" value="1"/>
</dbReference>
<proteinExistence type="inferred from homology"/>
<dbReference type="InterPro" id="IPR027266">
    <property type="entry name" value="TrmE/GcvT-like"/>
</dbReference>
<feature type="domain" description="SoxA A3" evidence="5">
    <location>
        <begin position="513"/>
        <end position="597"/>
    </location>
</feature>
<dbReference type="InterPro" id="IPR006222">
    <property type="entry name" value="GCVT_N"/>
</dbReference>
<name>A0A3B0U1Q8_9ZZZZ</name>
<evidence type="ECO:0000259" key="3">
    <source>
        <dbReference type="Pfam" id="PF01571"/>
    </source>
</evidence>
<accession>A0A3B0U1Q8</accession>
<keyword evidence="2 6" id="KW-0560">Oxidoreductase</keyword>
<feature type="domain" description="Aminomethyltransferase C-terminal" evidence="4">
    <location>
        <begin position="904"/>
        <end position="989"/>
    </location>
</feature>
<dbReference type="NCBIfam" id="TIGR01372">
    <property type="entry name" value="soxA"/>
    <property type="match status" value="1"/>
</dbReference>
<dbReference type="InterPro" id="IPR028896">
    <property type="entry name" value="GcvT/YgfZ/DmdA"/>
</dbReference>
<dbReference type="AlphaFoldDB" id="A0A3B0U1Q8"/>
<dbReference type="Gene3D" id="1.10.10.1100">
    <property type="entry name" value="BFD-like [2Fe-2S]-binding domain"/>
    <property type="match status" value="1"/>
</dbReference>
<dbReference type="PRINTS" id="PR00411">
    <property type="entry name" value="PNDRDTASEI"/>
</dbReference>
<dbReference type="Pfam" id="PF12831">
    <property type="entry name" value="FAD_oxidored"/>
    <property type="match status" value="1"/>
</dbReference>
<dbReference type="InterPro" id="IPR036188">
    <property type="entry name" value="FAD/NAD-bd_sf"/>
</dbReference>
<evidence type="ECO:0000259" key="4">
    <source>
        <dbReference type="Pfam" id="PF08669"/>
    </source>
</evidence>
<dbReference type="PANTHER" id="PTHR43757:SF2">
    <property type="entry name" value="AMINOMETHYLTRANSFERASE, MITOCHONDRIAL"/>
    <property type="match status" value="1"/>
</dbReference>
<dbReference type="EC" id="1.5.3.1" evidence="6"/>
<dbReference type="GO" id="GO:0046653">
    <property type="term" value="P:tetrahydrofolate metabolic process"/>
    <property type="evidence" value="ECO:0007669"/>
    <property type="project" value="InterPro"/>
</dbReference>